<dbReference type="RefSeq" id="XP_035350397.1">
    <property type="nucleotide sequence ID" value="XM_035494504.1"/>
</dbReference>
<feature type="domain" description="DUF7779" evidence="2">
    <location>
        <begin position="503"/>
        <end position="585"/>
    </location>
</feature>
<sequence>MCLTNALERVPDFKDIVRAAATFVAIATPHSKSDDPREWNQPQLLAGIRSYRKRGPPTTAEDARQLASLCRRFETVVTNLHILTICEAKETPIKSIFVRVSKGLIVPRDNCRINSRLEEFIEINANHLEICNLTTADHLARWVRNGVNAASARIPRELPEDPTPTVLSESTKADHDAEDLLWNARATGKTRDTSNQATEEFSASKKDGRQFLSDFAMTKRDPCLPCHIIPQAQNRDFYGRENIVNLIEYHLAPIDENGKPKRDLKTFALCGPGGIGKTQAVTEYAYTHRDMYEAILWVHAQEATILADEFSRIAETLGLVLEGTADARDQVVTRELVKGWLAKPVRSYNSTDNKSDDEVSWLLVFDNMDNADLISEYWPPTGSTGSILVTSRDTLAKTLFYQINDGIDLPPLSNDHAANLLLKLTWREEDIEEQKSSVAVAEKLGGLPLALVQMAGVMIRQSLSFADFLKRYEEEETHDSLFSLSLQPSHKRMNYAHTLASVWSLEDLQHSSGLLDVMAFFDPDGIPEKYLLEMVGKAQLPGYPQTVTAYQDARSELLKSSLDASNLTIHRLIQDAARAKMQPDRATEVFSTAVDMLWTLWPASEPGVRHHIARWKDCEMLAPHILRLRDHYIRAGKALKLRWVVKINFPLLMNELGWYFQERGYTPNALECYEIAQSSVEHIINTHNQQHTVSKLPEPAGDRALWLLAEIHNNTAGAAVEYNDADLALQHFQIYNKMFVTEHEGQTTVVDSRLTSSFFNVGLSYAMRGD</sequence>
<dbReference type="AlphaFoldDB" id="A0A7H8RI03"/>
<gene>
    <name evidence="3" type="ORF">TRUGW13939_11396</name>
</gene>
<evidence type="ECO:0000259" key="2">
    <source>
        <dbReference type="Pfam" id="PF25000"/>
    </source>
</evidence>
<proteinExistence type="predicted"/>
<protein>
    <recommendedName>
        <fullName evidence="2">DUF7779 domain-containing protein</fullName>
    </recommendedName>
</protein>
<dbReference type="PANTHER" id="PTHR35205">
    <property type="entry name" value="NB-ARC AND TPR DOMAIN PROTEIN"/>
    <property type="match status" value="1"/>
</dbReference>
<dbReference type="SUPFAM" id="SSF52540">
    <property type="entry name" value="P-loop containing nucleoside triphosphate hydrolases"/>
    <property type="match status" value="1"/>
</dbReference>
<dbReference type="InterPro" id="IPR027417">
    <property type="entry name" value="P-loop_NTPase"/>
</dbReference>
<reference evidence="4" key="1">
    <citation type="submission" date="2020-06" db="EMBL/GenBank/DDBJ databases">
        <title>A chromosome-scale genome assembly of Talaromyces rugulosus W13939.</title>
        <authorList>
            <person name="Wang B."/>
            <person name="Guo L."/>
            <person name="Ye K."/>
            <person name="Wang L."/>
        </authorList>
    </citation>
    <scope>NUCLEOTIDE SEQUENCE [LARGE SCALE GENOMIC DNA]</scope>
    <source>
        <strain evidence="4">W13939</strain>
    </source>
</reference>
<dbReference type="OrthoDB" id="6161812at2759"/>
<evidence type="ECO:0000313" key="4">
    <source>
        <dbReference type="Proteomes" id="UP000509510"/>
    </source>
</evidence>
<evidence type="ECO:0000256" key="1">
    <source>
        <dbReference type="SAM" id="MobiDB-lite"/>
    </source>
</evidence>
<dbReference type="InterPro" id="IPR056681">
    <property type="entry name" value="DUF7779"/>
</dbReference>
<dbReference type="SUPFAM" id="SSF48452">
    <property type="entry name" value="TPR-like"/>
    <property type="match status" value="1"/>
</dbReference>
<dbReference type="Pfam" id="PF25000">
    <property type="entry name" value="DUF7779"/>
    <property type="match status" value="1"/>
</dbReference>
<dbReference type="Gene3D" id="3.40.50.300">
    <property type="entry name" value="P-loop containing nucleotide triphosphate hydrolases"/>
    <property type="match status" value="1"/>
</dbReference>
<keyword evidence="4" id="KW-1185">Reference proteome</keyword>
<dbReference type="PANTHER" id="PTHR35205:SF1">
    <property type="entry name" value="ZU5 DOMAIN-CONTAINING PROTEIN"/>
    <property type="match status" value="1"/>
</dbReference>
<evidence type="ECO:0000313" key="3">
    <source>
        <dbReference type="EMBL" id="QKX64223.1"/>
    </source>
</evidence>
<accession>A0A7H8RI03</accession>
<dbReference type="InterPro" id="IPR011990">
    <property type="entry name" value="TPR-like_helical_dom_sf"/>
</dbReference>
<name>A0A7H8RI03_TALRU</name>
<feature type="region of interest" description="Disordered" evidence="1">
    <location>
        <begin position="185"/>
        <end position="205"/>
    </location>
</feature>
<dbReference type="KEGG" id="trg:TRUGW13939_11396"/>
<dbReference type="EMBL" id="CP055903">
    <property type="protein sequence ID" value="QKX64223.1"/>
    <property type="molecule type" value="Genomic_DNA"/>
</dbReference>
<dbReference type="GeneID" id="55998874"/>
<dbReference type="GO" id="GO:0043531">
    <property type="term" value="F:ADP binding"/>
    <property type="evidence" value="ECO:0007669"/>
    <property type="project" value="InterPro"/>
</dbReference>
<organism evidence="3 4">
    <name type="scientific">Talaromyces rugulosus</name>
    <name type="common">Penicillium rugulosum</name>
    <dbReference type="NCBI Taxonomy" id="121627"/>
    <lineage>
        <taxon>Eukaryota</taxon>
        <taxon>Fungi</taxon>
        <taxon>Dikarya</taxon>
        <taxon>Ascomycota</taxon>
        <taxon>Pezizomycotina</taxon>
        <taxon>Eurotiomycetes</taxon>
        <taxon>Eurotiomycetidae</taxon>
        <taxon>Eurotiales</taxon>
        <taxon>Trichocomaceae</taxon>
        <taxon>Talaromyces</taxon>
        <taxon>Talaromyces sect. Islandici</taxon>
    </lineage>
</organism>
<dbReference type="Proteomes" id="UP000509510">
    <property type="component" value="Chromosome VI"/>
</dbReference>